<sequence length="434" mass="48070">MMSERAEAELPAELPIESQVIASSPTHRRVVGLDGIRGLGCLAVVVGHVGEFYTPVTHHKALLDVLGLALILFFVLSGFLLFLPYVRRLTKPGADMPDTRTYFLHRVFRVFPGYVVIFLICNFVLRAVYVENPTTQLPGTQHGTGMITDPGKLLANLTLVQTYIPDYVQTGINPSWSLTLEIAFYLSLPLLGLLMFALRRRLNVAPLKLALVAPAILLVVAYIGRALTPWVYEHVNVHNFTPDGGTYMPDIWLQNWGPNLAAVFSRSILTNADLFAYGMLAAILFVAIEQAVIGERAAKWIHRAAILGIPVFGVLTLKLVKDLSPFGYGVLGIVSALFIVMVILPLAWGAPSRLARWIDARPFYFVGLISMSVYLWHYPLLLLLGRLNLVAGDTWGGMLRNMAVVTVVTLAVATVTYYFVEKPGLDLAKRFRKR</sequence>
<feature type="domain" description="Acyltransferase 3" evidence="2">
    <location>
        <begin position="31"/>
        <end position="417"/>
    </location>
</feature>
<dbReference type="GO" id="GO:0016020">
    <property type="term" value="C:membrane"/>
    <property type="evidence" value="ECO:0007669"/>
    <property type="project" value="TreeGrafter"/>
</dbReference>
<feature type="transmembrane region" description="Helical" evidence="1">
    <location>
        <begin position="182"/>
        <end position="198"/>
    </location>
</feature>
<feature type="transmembrane region" description="Helical" evidence="1">
    <location>
        <begin position="65"/>
        <end position="86"/>
    </location>
</feature>
<dbReference type="GO" id="GO:0000271">
    <property type="term" value="P:polysaccharide biosynthetic process"/>
    <property type="evidence" value="ECO:0007669"/>
    <property type="project" value="TreeGrafter"/>
</dbReference>
<feature type="transmembrane region" description="Helical" evidence="1">
    <location>
        <begin position="300"/>
        <end position="320"/>
    </location>
</feature>
<dbReference type="EMBL" id="JAANOW010000001">
    <property type="protein sequence ID" value="NIH94734.1"/>
    <property type="molecule type" value="Genomic_DNA"/>
</dbReference>
<dbReference type="PANTHER" id="PTHR23028:SF53">
    <property type="entry name" value="ACYL_TRANSF_3 DOMAIN-CONTAINING PROTEIN"/>
    <property type="match status" value="1"/>
</dbReference>
<dbReference type="Pfam" id="PF01757">
    <property type="entry name" value="Acyl_transf_3"/>
    <property type="match status" value="1"/>
</dbReference>
<feature type="transmembrane region" description="Helical" evidence="1">
    <location>
        <begin position="326"/>
        <end position="350"/>
    </location>
</feature>
<feature type="transmembrane region" description="Helical" evidence="1">
    <location>
        <begin position="210"/>
        <end position="232"/>
    </location>
</feature>
<name>A0A7X5TXV9_9MYCO</name>
<dbReference type="RefSeq" id="WP_234901160.1">
    <property type="nucleotide sequence ID" value="NZ_JAANOW010000001.1"/>
</dbReference>
<evidence type="ECO:0000259" key="2">
    <source>
        <dbReference type="Pfam" id="PF01757"/>
    </source>
</evidence>
<evidence type="ECO:0000313" key="3">
    <source>
        <dbReference type="EMBL" id="NIH94734.1"/>
    </source>
</evidence>
<keyword evidence="1" id="KW-0812">Transmembrane</keyword>
<keyword evidence="4" id="KW-1185">Reference proteome</keyword>
<comment type="caution">
    <text evidence="3">The sequence shown here is derived from an EMBL/GenBank/DDBJ whole genome shotgun (WGS) entry which is preliminary data.</text>
</comment>
<protein>
    <submittedName>
        <fullName evidence="3">Peptidoglycan/LPS O-acetylase OafA/YrhL</fullName>
    </submittedName>
</protein>
<dbReference type="AlphaFoldDB" id="A0A7X5TXV9"/>
<organism evidence="3 4">
    <name type="scientific">Mycolicibacterium fluoranthenivorans</name>
    <dbReference type="NCBI Taxonomy" id="258505"/>
    <lineage>
        <taxon>Bacteria</taxon>
        <taxon>Bacillati</taxon>
        <taxon>Actinomycetota</taxon>
        <taxon>Actinomycetes</taxon>
        <taxon>Mycobacteriales</taxon>
        <taxon>Mycobacteriaceae</taxon>
        <taxon>Mycolicibacterium</taxon>
    </lineage>
</organism>
<evidence type="ECO:0000256" key="1">
    <source>
        <dbReference type="SAM" id="Phobius"/>
    </source>
</evidence>
<keyword evidence="1" id="KW-1133">Transmembrane helix</keyword>
<gene>
    <name evidence="3" type="ORF">FHU31_001690</name>
</gene>
<accession>A0A7X5TXV9</accession>
<proteinExistence type="predicted"/>
<dbReference type="Proteomes" id="UP000547444">
    <property type="component" value="Unassembled WGS sequence"/>
</dbReference>
<feature type="transmembrane region" description="Helical" evidence="1">
    <location>
        <begin position="362"/>
        <end position="382"/>
    </location>
</feature>
<reference evidence="3 4" key="1">
    <citation type="submission" date="2020-03" db="EMBL/GenBank/DDBJ databases">
        <title>Sequencing the genomes of 1000 actinobacteria strains.</title>
        <authorList>
            <person name="Klenk H.-P."/>
        </authorList>
    </citation>
    <scope>NUCLEOTIDE SEQUENCE [LARGE SCALE GENOMIC DNA]</scope>
    <source>
        <strain evidence="3 4">DSM 44556</strain>
    </source>
</reference>
<dbReference type="InterPro" id="IPR050879">
    <property type="entry name" value="Acyltransferase_3"/>
</dbReference>
<dbReference type="InterPro" id="IPR002656">
    <property type="entry name" value="Acyl_transf_3_dom"/>
</dbReference>
<feature type="transmembrane region" description="Helical" evidence="1">
    <location>
        <begin position="274"/>
        <end position="293"/>
    </location>
</feature>
<keyword evidence="1" id="KW-0472">Membrane</keyword>
<feature type="transmembrane region" description="Helical" evidence="1">
    <location>
        <begin position="107"/>
        <end position="129"/>
    </location>
</feature>
<evidence type="ECO:0000313" key="4">
    <source>
        <dbReference type="Proteomes" id="UP000547444"/>
    </source>
</evidence>
<feature type="transmembrane region" description="Helical" evidence="1">
    <location>
        <begin position="402"/>
        <end position="420"/>
    </location>
</feature>
<dbReference type="GO" id="GO:0016747">
    <property type="term" value="F:acyltransferase activity, transferring groups other than amino-acyl groups"/>
    <property type="evidence" value="ECO:0007669"/>
    <property type="project" value="InterPro"/>
</dbReference>
<dbReference type="PANTHER" id="PTHR23028">
    <property type="entry name" value="ACETYLTRANSFERASE"/>
    <property type="match status" value="1"/>
</dbReference>